<keyword evidence="3" id="KW-1185">Reference proteome</keyword>
<name>H3NMG3_9FIRM</name>
<proteinExistence type="predicted"/>
<dbReference type="EMBL" id="AGEI01000015">
    <property type="protein sequence ID" value="EHR34997.1"/>
    <property type="molecule type" value="Genomic_DNA"/>
</dbReference>
<dbReference type="HOGENOM" id="CLU_3409431_0_0_9"/>
<evidence type="ECO:0000256" key="1">
    <source>
        <dbReference type="SAM" id="MobiDB-lite"/>
    </source>
</evidence>
<evidence type="ECO:0000313" key="2">
    <source>
        <dbReference type="EMBL" id="EHR34997.1"/>
    </source>
</evidence>
<evidence type="ECO:0000313" key="3">
    <source>
        <dbReference type="Proteomes" id="UP000004191"/>
    </source>
</evidence>
<gene>
    <name evidence="2" type="ORF">HMPREF9709_00524</name>
</gene>
<feature type="compositionally biased region" description="Basic and acidic residues" evidence="1">
    <location>
        <begin position="9"/>
        <end position="29"/>
    </location>
</feature>
<protein>
    <submittedName>
        <fullName evidence="2">Uncharacterized protein</fullName>
    </submittedName>
</protein>
<reference evidence="2 3" key="1">
    <citation type="submission" date="2012-01" db="EMBL/GenBank/DDBJ databases">
        <title>The Genome Sequence of Helcococcus kunzii ATCC 51366.</title>
        <authorList>
            <consortium name="The Broad Institute Genome Sequencing Platform"/>
            <person name="Earl A."/>
            <person name="Ward D."/>
            <person name="Feldgarden M."/>
            <person name="Gevers D."/>
            <person name="Huys G."/>
            <person name="Young S.K."/>
            <person name="Zeng Q."/>
            <person name="Gargeya S."/>
            <person name="Fitzgerald M."/>
            <person name="Haas B."/>
            <person name="Abouelleil A."/>
            <person name="Alvarado L."/>
            <person name="Arachchi H.M."/>
            <person name="Berlin A."/>
            <person name="Chapman S.B."/>
            <person name="Gearin G."/>
            <person name="Goldberg J."/>
            <person name="Griggs A."/>
            <person name="Gujja S."/>
            <person name="Hansen M."/>
            <person name="Heiman D."/>
            <person name="Howarth C."/>
            <person name="Larimer J."/>
            <person name="Lui A."/>
            <person name="MacDonald P.J.P."/>
            <person name="McCowen C."/>
            <person name="Montmayeur A."/>
            <person name="Murphy C."/>
            <person name="Neiman D."/>
            <person name="Pearson M."/>
            <person name="Priest M."/>
            <person name="Roberts A."/>
            <person name="Saif S."/>
            <person name="Shea T."/>
            <person name="Sisk P."/>
            <person name="Stolte C."/>
            <person name="Sykes S."/>
            <person name="Wortman J."/>
            <person name="Nusbaum C."/>
            <person name="Birren B."/>
        </authorList>
    </citation>
    <scope>NUCLEOTIDE SEQUENCE [LARGE SCALE GENOMIC DNA]</scope>
    <source>
        <strain evidence="2 3">ATCC 51366</strain>
    </source>
</reference>
<organism evidence="2 3">
    <name type="scientific">Helcococcus kunzii ATCC 51366</name>
    <dbReference type="NCBI Taxonomy" id="883114"/>
    <lineage>
        <taxon>Bacteria</taxon>
        <taxon>Bacillati</taxon>
        <taxon>Bacillota</taxon>
        <taxon>Tissierellia</taxon>
        <taxon>Tissierellales</taxon>
        <taxon>Peptoniphilaceae</taxon>
        <taxon>Helcococcus</taxon>
    </lineage>
</organism>
<feature type="region of interest" description="Disordered" evidence="1">
    <location>
        <begin position="1"/>
        <end position="29"/>
    </location>
</feature>
<comment type="caution">
    <text evidence="2">The sequence shown here is derived from an EMBL/GenBank/DDBJ whole genome shotgun (WGS) entry which is preliminary data.</text>
</comment>
<accession>H3NMG3</accession>
<sequence>MEMNENDPSEIRKIENARAKREKMTLVKS</sequence>
<dbReference type="AlphaFoldDB" id="H3NMG3"/>
<dbReference type="Proteomes" id="UP000004191">
    <property type="component" value="Unassembled WGS sequence"/>
</dbReference>